<protein>
    <submittedName>
        <fullName evidence="2">Uncharacterized protein</fullName>
    </submittedName>
</protein>
<sequence length="91" mass="10301">MKKWIIWAVIFYIHSAVLLYMGIDRIEGYYMASEYSELNKHAYVGGDAYNYIINSNLLTAYFVLSAAFFIAGTLFIATGAIIKALKEKQMG</sequence>
<feature type="transmembrane region" description="Helical" evidence="1">
    <location>
        <begin position="5"/>
        <end position="23"/>
    </location>
</feature>
<evidence type="ECO:0000256" key="1">
    <source>
        <dbReference type="SAM" id="Phobius"/>
    </source>
</evidence>
<reference evidence="2 3" key="1">
    <citation type="submission" date="2016-08" db="EMBL/GenBank/DDBJ databases">
        <authorList>
            <person name="Loux V."/>
            <person name="Rue O."/>
        </authorList>
    </citation>
    <scope>NUCLEOTIDE SEQUENCE [LARGE SCALE GENOMIC DNA]</scope>
    <source>
        <strain evidence="2 3">AFSSA_08CEB44bac</strain>
    </source>
</reference>
<dbReference type="EMBL" id="FMIK01000019">
    <property type="protein sequence ID" value="SCL87395.1"/>
    <property type="molecule type" value="Genomic_DNA"/>
</dbReference>
<dbReference type="RefSeq" id="WP_087098042.1">
    <property type="nucleotide sequence ID" value="NZ_CP066179.1"/>
</dbReference>
<evidence type="ECO:0000313" key="2">
    <source>
        <dbReference type="EMBL" id="SCL87395.1"/>
    </source>
</evidence>
<evidence type="ECO:0000313" key="3">
    <source>
        <dbReference type="Proteomes" id="UP000242164"/>
    </source>
</evidence>
<comment type="caution">
    <text evidence="2">The sequence shown here is derived from an EMBL/GenBank/DDBJ whole genome shotgun (WGS) entry which is preliminary data.</text>
</comment>
<keyword evidence="1" id="KW-1133">Transmembrane helix</keyword>
<name>A0AAX2CEC1_9BACI</name>
<dbReference type="AlphaFoldDB" id="A0AAX2CEC1"/>
<accession>A0AAX2CEC1</accession>
<organism evidence="2 3">
    <name type="scientific">Bacillus cytotoxicus</name>
    <dbReference type="NCBI Taxonomy" id="580165"/>
    <lineage>
        <taxon>Bacteria</taxon>
        <taxon>Bacillati</taxon>
        <taxon>Bacillota</taxon>
        <taxon>Bacilli</taxon>
        <taxon>Bacillales</taxon>
        <taxon>Bacillaceae</taxon>
        <taxon>Bacillus</taxon>
        <taxon>Bacillus cereus group</taxon>
    </lineage>
</organism>
<feature type="transmembrane region" description="Helical" evidence="1">
    <location>
        <begin position="60"/>
        <end position="82"/>
    </location>
</feature>
<keyword evidence="1" id="KW-0812">Transmembrane</keyword>
<keyword evidence="1" id="KW-0472">Membrane</keyword>
<gene>
    <name evidence="2" type="ORF">BCB44BAC_01119</name>
</gene>
<proteinExistence type="predicted"/>
<dbReference type="Proteomes" id="UP000242164">
    <property type="component" value="Unassembled WGS sequence"/>
</dbReference>